<dbReference type="Pfam" id="PF25967">
    <property type="entry name" value="RND-MFP_C"/>
    <property type="match status" value="1"/>
</dbReference>
<evidence type="ECO:0000259" key="5">
    <source>
        <dbReference type="Pfam" id="PF25967"/>
    </source>
</evidence>
<dbReference type="EMBL" id="FOYP01000002">
    <property type="protein sequence ID" value="SFR53062.1"/>
    <property type="molecule type" value="Genomic_DNA"/>
</dbReference>
<name>A0A1I6HEZ3_9RHOB</name>
<feature type="signal peptide" evidence="3">
    <location>
        <begin position="1"/>
        <end position="17"/>
    </location>
</feature>
<dbReference type="InterPro" id="IPR006143">
    <property type="entry name" value="RND_pump_MFP"/>
</dbReference>
<keyword evidence="3" id="KW-0732">Signal</keyword>
<feature type="domain" description="CusB-like beta-barrel" evidence="4">
    <location>
        <begin position="205"/>
        <end position="276"/>
    </location>
</feature>
<sequence>MRHLILLITMAANPLFAESAPALSEIVSAVPRPVVSAHVGNGHLQETTYIGTVAAGYEVALGFPIGGTLIERRVDLGALVAKDDILARLDSTDIQSELRSAQAGVLVAETNYGSAEQAWQRAVELAERGVDAQTRQEDAQRSLVAAQAGLEQARANLALVQDKLDLATLRAPQAGVITAAFQDVGALVSPGLEVLRLANADNREIVVDISEQGLAALEIGMTFDVALVANPQLRTTARLARVDPVAQSLTRNRRAHLVLSDPPQGFRFGALVEVRAIADESTVISVPLSAVLRSGTDFSVWIVDRNQNVVNLRQITLGAQFGDHVRVISGIDVSDEVVLRGIHSLHENQPIGRSVSQ</sequence>
<dbReference type="InterPro" id="IPR058627">
    <property type="entry name" value="MdtA-like_C"/>
</dbReference>
<evidence type="ECO:0000256" key="3">
    <source>
        <dbReference type="SAM" id="SignalP"/>
    </source>
</evidence>
<evidence type="ECO:0000256" key="2">
    <source>
        <dbReference type="SAM" id="Coils"/>
    </source>
</evidence>
<evidence type="ECO:0000313" key="6">
    <source>
        <dbReference type="EMBL" id="SFR53062.1"/>
    </source>
</evidence>
<comment type="similarity">
    <text evidence="1">Belongs to the membrane fusion protein (MFP) (TC 8.A.1) family.</text>
</comment>
<dbReference type="OrthoDB" id="9813967at2"/>
<dbReference type="NCBIfam" id="TIGR01730">
    <property type="entry name" value="RND_mfp"/>
    <property type="match status" value="1"/>
</dbReference>
<evidence type="ECO:0000313" key="7">
    <source>
        <dbReference type="Proteomes" id="UP000199478"/>
    </source>
</evidence>
<organism evidence="6 7">
    <name type="scientific">Yoonia tamlensis</name>
    <dbReference type="NCBI Taxonomy" id="390270"/>
    <lineage>
        <taxon>Bacteria</taxon>
        <taxon>Pseudomonadati</taxon>
        <taxon>Pseudomonadota</taxon>
        <taxon>Alphaproteobacteria</taxon>
        <taxon>Rhodobacterales</taxon>
        <taxon>Paracoccaceae</taxon>
        <taxon>Yoonia</taxon>
    </lineage>
</organism>
<dbReference type="InterPro" id="IPR058792">
    <property type="entry name" value="Beta-barrel_RND_2"/>
</dbReference>
<gene>
    <name evidence="6" type="ORF">SAMN04488005_2622</name>
</gene>
<dbReference type="Pfam" id="PF25954">
    <property type="entry name" value="Beta-barrel_RND_2"/>
    <property type="match status" value="1"/>
</dbReference>
<feature type="coiled-coil region" evidence="2">
    <location>
        <begin position="136"/>
        <end position="170"/>
    </location>
</feature>
<dbReference type="PANTHER" id="PTHR30469">
    <property type="entry name" value="MULTIDRUG RESISTANCE PROTEIN MDTA"/>
    <property type="match status" value="1"/>
</dbReference>
<dbReference type="Gene3D" id="1.10.287.470">
    <property type="entry name" value="Helix hairpin bin"/>
    <property type="match status" value="1"/>
</dbReference>
<dbReference type="PANTHER" id="PTHR30469:SF15">
    <property type="entry name" value="HLYD FAMILY OF SECRETION PROTEINS"/>
    <property type="match status" value="1"/>
</dbReference>
<protein>
    <submittedName>
        <fullName evidence="6">RND family efflux transporter, MFP subunit</fullName>
    </submittedName>
</protein>
<dbReference type="GO" id="GO:0015562">
    <property type="term" value="F:efflux transmembrane transporter activity"/>
    <property type="evidence" value="ECO:0007669"/>
    <property type="project" value="TreeGrafter"/>
</dbReference>
<dbReference type="RefSeq" id="WP_090200963.1">
    <property type="nucleotide sequence ID" value="NZ_FOYP01000002.1"/>
</dbReference>
<dbReference type="GO" id="GO:1990281">
    <property type="term" value="C:efflux pump complex"/>
    <property type="evidence" value="ECO:0007669"/>
    <property type="project" value="TreeGrafter"/>
</dbReference>
<keyword evidence="7" id="KW-1185">Reference proteome</keyword>
<keyword evidence="2" id="KW-0175">Coiled coil</keyword>
<dbReference type="Gene3D" id="2.40.30.170">
    <property type="match status" value="1"/>
</dbReference>
<proteinExistence type="inferred from homology"/>
<evidence type="ECO:0000256" key="1">
    <source>
        <dbReference type="ARBA" id="ARBA00009477"/>
    </source>
</evidence>
<evidence type="ECO:0000259" key="4">
    <source>
        <dbReference type="Pfam" id="PF25954"/>
    </source>
</evidence>
<dbReference type="Gene3D" id="2.40.420.20">
    <property type="match status" value="1"/>
</dbReference>
<reference evidence="7" key="1">
    <citation type="submission" date="2016-10" db="EMBL/GenBank/DDBJ databases">
        <authorList>
            <person name="Varghese N."/>
            <person name="Submissions S."/>
        </authorList>
    </citation>
    <scope>NUCLEOTIDE SEQUENCE [LARGE SCALE GENOMIC DNA]</scope>
    <source>
        <strain evidence="7">DSM 26879</strain>
    </source>
</reference>
<dbReference type="STRING" id="390270.SAMN04488005_2622"/>
<accession>A0A1I6HEZ3</accession>
<dbReference type="Gene3D" id="2.40.50.100">
    <property type="match status" value="1"/>
</dbReference>
<dbReference type="SUPFAM" id="SSF111369">
    <property type="entry name" value="HlyD-like secretion proteins"/>
    <property type="match status" value="1"/>
</dbReference>
<dbReference type="AlphaFoldDB" id="A0A1I6HEZ3"/>
<feature type="chain" id="PRO_5011533372" evidence="3">
    <location>
        <begin position="18"/>
        <end position="357"/>
    </location>
</feature>
<dbReference type="Proteomes" id="UP000199478">
    <property type="component" value="Unassembled WGS sequence"/>
</dbReference>
<feature type="domain" description="Multidrug resistance protein MdtA-like C-terminal permuted SH3" evidence="5">
    <location>
        <begin position="283"/>
        <end position="342"/>
    </location>
</feature>